<dbReference type="NCBIfam" id="TIGR02174">
    <property type="entry name" value="CXXU_selWTH"/>
    <property type="match status" value="1"/>
</dbReference>
<dbReference type="Gene3D" id="3.40.30.10">
    <property type="entry name" value="Glutaredoxin"/>
    <property type="match status" value="1"/>
</dbReference>
<dbReference type="InterPro" id="IPR036249">
    <property type="entry name" value="Thioredoxin-like_sf"/>
</dbReference>
<evidence type="ECO:0008006" key="5">
    <source>
        <dbReference type="Google" id="ProtNLM"/>
    </source>
</evidence>
<evidence type="ECO:0000256" key="1">
    <source>
        <dbReference type="ARBA" id="ARBA00023284"/>
    </source>
</evidence>
<gene>
    <name evidence="3" type="ORF">mvi_16950</name>
</gene>
<keyword evidence="1" id="KW-0676">Redox-active center</keyword>
<dbReference type="EMBL" id="AP024145">
    <property type="protein sequence ID" value="BCM83234.1"/>
    <property type="molecule type" value="Genomic_DNA"/>
</dbReference>
<accession>A0A8H8WRX1</accession>
<dbReference type="PANTHER" id="PTHR36417">
    <property type="entry name" value="SELENOPROTEIN DOMAIN PROTEIN (AFU_ORTHOLOGUE AFUA_1G05220)"/>
    <property type="match status" value="1"/>
</dbReference>
<reference evidence="3" key="1">
    <citation type="submission" date="2020-11" db="EMBL/GenBank/DDBJ databases">
        <title>Complete genome sequence of a novel pathogenic Methylobacterium strain isolated from rice in Vietnam.</title>
        <authorList>
            <person name="Lai K."/>
            <person name="Okazaki S."/>
            <person name="Higashi K."/>
            <person name="Mori H."/>
            <person name="Toyoda A."/>
            <person name="Kurokawa K."/>
        </authorList>
    </citation>
    <scope>NUCLEOTIDE SEQUENCE</scope>
    <source>
        <strain evidence="3">VL1</strain>
    </source>
</reference>
<dbReference type="PANTHER" id="PTHR36417:SF2">
    <property type="entry name" value="SELENOPROTEIN DOMAIN PROTEIN (AFU_ORTHOLOGUE AFUA_1G05220)"/>
    <property type="match status" value="1"/>
</dbReference>
<organism evidence="3 4">
    <name type="scientific">Methylobacterium indicum</name>
    <dbReference type="NCBI Taxonomy" id="1775910"/>
    <lineage>
        <taxon>Bacteria</taxon>
        <taxon>Pseudomonadati</taxon>
        <taxon>Pseudomonadota</taxon>
        <taxon>Alphaproteobacteria</taxon>
        <taxon>Hyphomicrobiales</taxon>
        <taxon>Methylobacteriaceae</taxon>
        <taxon>Methylobacterium</taxon>
    </lineage>
</organism>
<dbReference type="Pfam" id="PF10262">
    <property type="entry name" value="Rdx"/>
    <property type="match status" value="1"/>
</dbReference>
<feature type="region of interest" description="Disordered" evidence="2">
    <location>
        <begin position="99"/>
        <end position="135"/>
    </location>
</feature>
<feature type="compositionally biased region" description="Basic and acidic residues" evidence="2">
    <location>
        <begin position="99"/>
        <end position="112"/>
    </location>
</feature>
<name>A0A8H8WRX1_9HYPH</name>
<sequence length="135" mass="14565">MSDTAPSRQAPSQETPGPQAAKPRIAITYCTQCNWLLRAGWMAQELLSTFRDAVGEVALIPGSGGAFAITCDDALIWERKRDGGFPDIKALKQRVRDRIDPGRDLGHIDRANVDQASVGTASEVDTTGRQQGTTP</sequence>
<dbReference type="Proteomes" id="UP000663508">
    <property type="component" value="Chromosome"/>
</dbReference>
<dbReference type="SUPFAM" id="SSF52833">
    <property type="entry name" value="Thioredoxin-like"/>
    <property type="match status" value="1"/>
</dbReference>
<feature type="region of interest" description="Disordered" evidence="2">
    <location>
        <begin position="1"/>
        <end position="21"/>
    </location>
</feature>
<proteinExistence type="predicted"/>
<feature type="compositionally biased region" description="Polar residues" evidence="2">
    <location>
        <begin position="1"/>
        <end position="16"/>
    </location>
</feature>
<evidence type="ECO:0000313" key="3">
    <source>
        <dbReference type="EMBL" id="BCM83234.1"/>
    </source>
</evidence>
<protein>
    <recommendedName>
        <fullName evidence="5">Selenoprotein</fullName>
    </recommendedName>
</protein>
<dbReference type="KEGG" id="mind:mvi_16950"/>
<dbReference type="InterPro" id="IPR011893">
    <property type="entry name" value="Selenoprotein_Rdx-typ"/>
</dbReference>
<evidence type="ECO:0000256" key="2">
    <source>
        <dbReference type="SAM" id="MobiDB-lite"/>
    </source>
</evidence>
<evidence type="ECO:0000313" key="4">
    <source>
        <dbReference type="Proteomes" id="UP000663508"/>
    </source>
</evidence>
<dbReference type="AlphaFoldDB" id="A0A8H8WRX1"/>
<feature type="compositionally biased region" description="Polar residues" evidence="2">
    <location>
        <begin position="114"/>
        <end position="135"/>
    </location>
</feature>